<keyword evidence="1" id="KW-1133">Transmembrane helix</keyword>
<dbReference type="InParanoid" id="W7XHR4"/>
<dbReference type="KEGG" id="tet:TTHERM_000624919"/>
<keyword evidence="3" id="KW-1185">Reference proteome</keyword>
<feature type="transmembrane region" description="Helical" evidence="1">
    <location>
        <begin position="296"/>
        <end position="314"/>
    </location>
</feature>
<name>W7XHR4_TETTS</name>
<accession>W7XHR4</accession>
<protein>
    <submittedName>
        <fullName evidence="2">Transmembrane protein, putative</fullName>
    </submittedName>
</protein>
<feature type="transmembrane region" description="Helical" evidence="1">
    <location>
        <begin position="269"/>
        <end position="287"/>
    </location>
</feature>
<dbReference type="AlphaFoldDB" id="W7XHR4"/>
<proteinExistence type="predicted"/>
<keyword evidence="1" id="KW-0472">Membrane</keyword>
<reference evidence="3" key="1">
    <citation type="journal article" date="2006" name="PLoS Biol.">
        <title>Macronuclear genome sequence of the ciliate Tetrahymena thermophila, a model eukaryote.</title>
        <authorList>
            <person name="Eisen J.A."/>
            <person name="Coyne R.S."/>
            <person name="Wu M."/>
            <person name="Wu D."/>
            <person name="Thiagarajan M."/>
            <person name="Wortman J.R."/>
            <person name="Badger J.H."/>
            <person name="Ren Q."/>
            <person name="Amedeo P."/>
            <person name="Jones K.M."/>
            <person name="Tallon L.J."/>
            <person name="Delcher A.L."/>
            <person name="Salzberg S.L."/>
            <person name="Silva J.C."/>
            <person name="Haas B.J."/>
            <person name="Majoros W.H."/>
            <person name="Farzad M."/>
            <person name="Carlton J.M."/>
            <person name="Smith R.K. Jr."/>
            <person name="Garg J."/>
            <person name="Pearlman R.E."/>
            <person name="Karrer K.M."/>
            <person name="Sun L."/>
            <person name="Manning G."/>
            <person name="Elde N.C."/>
            <person name="Turkewitz A.P."/>
            <person name="Asai D.J."/>
            <person name="Wilkes D.E."/>
            <person name="Wang Y."/>
            <person name="Cai H."/>
            <person name="Collins K."/>
            <person name="Stewart B.A."/>
            <person name="Lee S.R."/>
            <person name="Wilamowska K."/>
            <person name="Weinberg Z."/>
            <person name="Ruzzo W.L."/>
            <person name="Wloga D."/>
            <person name="Gaertig J."/>
            <person name="Frankel J."/>
            <person name="Tsao C.-C."/>
            <person name="Gorovsky M.A."/>
            <person name="Keeling P.J."/>
            <person name="Waller R.F."/>
            <person name="Patron N.J."/>
            <person name="Cherry J.M."/>
            <person name="Stover N.A."/>
            <person name="Krieger C.J."/>
            <person name="del Toro C."/>
            <person name="Ryder H.F."/>
            <person name="Williamson S.C."/>
            <person name="Barbeau R.A."/>
            <person name="Hamilton E.P."/>
            <person name="Orias E."/>
        </authorList>
    </citation>
    <scope>NUCLEOTIDE SEQUENCE [LARGE SCALE GENOMIC DNA]</scope>
    <source>
        <strain evidence="3">SB210</strain>
    </source>
</reference>
<dbReference type="EMBL" id="GG662540">
    <property type="protein sequence ID" value="EWS72704.1"/>
    <property type="molecule type" value="Genomic_DNA"/>
</dbReference>
<dbReference type="Proteomes" id="UP000009168">
    <property type="component" value="Unassembled WGS sequence"/>
</dbReference>
<dbReference type="RefSeq" id="XP_012654780.1">
    <property type="nucleotide sequence ID" value="XM_012799326.1"/>
</dbReference>
<gene>
    <name evidence="2" type="ORF">TTHERM_000624919</name>
</gene>
<organism evidence="2 3">
    <name type="scientific">Tetrahymena thermophila (strain SB210)</name>
    <dbReference type="NCBI Taxonomy" id="312017"/>
    <lineage>
        <taxon>Eukaryota</taxon>
        <taxon>Sar</taxon>
        <taxon>Alveolata</taxon>
        <taxon>Ciliophora</taxon>
        <taxon>Intramacronucleata</taxon>
        <taxon>Oligohymenophorea</taxon>
        <taxon>Hymenostomatida</taxon>
        <taxon>Tetrahymenina</taxon>
        <taxon>Tetrahymenidae</taxon>
        <taxon>Tetrahymena</taxon>
    </lineage>
</organism>
<evidence type="ECO:0000313" key="2">
    <source>
        <dbReference type="EMBL" id="EWS72704.1"/>
    </source>
</evidence>
<keyword evidence="1 2" id="KW-0812">Transmembrane</keyword>
<evidence type="ECO:0000313" key="3">
    <source>
        <dbReference type="Proteomes" id="UP000009168"/>
    </source>
</evidence>
<evidence type="ECO:0000256" key="1">
    <source>
        <dbReference type="SAM" id="Phobius"/>
    </source>
</evidence>
<dbReference type="GeneID" id="24439880"/>
<sequence length="472" mass="57291">MTNLMPQTTHELYYEHCQLYYAYQQNYSSQATTTNFYWKLSQRLYQVFLHNIFLLIQGVSLQDVQQNSQSANQLIFQFQKDQSNIFQRKLNRWHLKQYQLQVICILLYLIYFLQRNGYPSQIKIYRSVTELKQLQKSELAATIKQIRKFFFLDESRKKQDCNQIFFQIGIFEHSSAYKLHIEPKKNQHKFILSILSNIFHECIQMNLNIYKDSLTVHFKFLYGQISLQHAHYYEQMIQFKKQLVKIIYLYFHLLPILLSIFDIMGVHNFHVIFATIFLKVITRNVIFKTRLNFQKYFLYIFMFHLPLIDLFLHFPHHQSYIKCSQHHLFAFHLNFRIFIPLDRCDGTKLSHFQIIPNSFLKYLLQLHYLHQHLKIPLSKSFQKYFLYHRQIIYFFPLHFLRSLLDFYLATNQLKLYLNPTNSNSNCLLSEYQLNPSQFSLKYYLSAFILSIHRLINLKAVAYSYKLQEFQNS</sequence>
<feature type="transmembrane region" description="Helical" evidence="1">
    <location>
        <begin position="246"/>
        <end position="263"/>
    </location>
</feature>